<protein>
    <submittedName>
        <fullName evidence="1">Uncharacterized protein</fullName>
    </submittedName>
</protein>
<accession>A0A4Y4CQW2</accession>
<comment type="caution">
    <text evidence="1">The sequence shown here is derived from an EMBL/GenBank/DDBJ whole genome shotgun (WGS) entry which is preliminary data.</text>
</comment>
<organism evidence="1 2">
    <name type="scientific">Zoogloea ramigera</name>
    <dbReference type="NCBI Taxonomy" id="350"/>
    <lineage>
        <taxon>Bacteria</taxon>
        <taxon>Pseudomonadati</taxon>
        <taxon>Pseudomonadota</taxon>
        <taxon>Betaproteobacteria</taxon>
        <taxon>Rhodocyclales</taxon>
        <taxon>Zoogloeaceae</taxon>
        <taxon>Zoogloea</taxon>
    </lineage>
</organism>
<name>A0A4Y4CQW2_ZOORA</name>
<proteinExistence type="predicted"/>
<dbReference type="Proteomes" id="UP000318422">
    <property type="component" value="Unassembled WGS sequence"/>
</dbReference>
<evidence type="ECO:0000313" key="2">
    <source>
        <dbReference type="Proteomes" id="UP000318422"/>
    </source>
</evidence>
<sequence>MNHLTRPRLLSTAPANLWAGALSQLLSFNETGCPHSARRAAGLLSRLADDPRVDREIAELCERAIQRLDLTGQHARELPRP</sequence>
<reference evidence="1 2" key="1">
    <citation type="submission" date="2019-06" db="EMBL/GenBank/DDBJ databases">
        <title>Whole genome shotgun sequence of Zoogloea ramigera NBRC 15342.</title>
        <authorList>
            <person name="Hosoyama A."/>
            <person name="Uohara A."/>
            <person name="Ohji S."/>
            <person name="Ichikawa N."/>
        </authorList>
    </citation>
    <scope>NUCLEOTIDE SEQUENCE [LARGE SCALE GENOMIC DNA]</scope>
    <source>
        <strain evidence="1 2">NBRC 15342</strain>
    </source>
</reference>
<dbReference type="OrthoDB" id="9182694at2"/>
<keyword evidence="2" id="KW-1185">Reference proteome</keyword>
<dbReference type="AlphaFoldDB" id="A0A4Y4CQW2"/>
<dbReference type="RefSeq" id="WP_141350655.1">
    <property type="nucleotide sequence ID" value="NZ_BJNV01000015.1"/>
</dbReference>
<evidence type="ECO:0000313" key="1">
    <source>
        <dbReference type="EMBL" id="GEC95301.1"/>
    </source>
</evidence>
<dbReference type="EMBL" id="BJNV01000015">
    <property type="protein sequence ID" value="GEC95301.1"/>
    <property type="molecule type" value="Genomic_DNA"/>
</dbReference>
<gene>
    <name evidence="1" type="ORF">ZRA01_13740</name>
</gene>